<evidence type="ECO:0000256" key="2">
    <source>
        <dbReference type="SAM" id="MobiDB-lite"/>
    </source>
</evidence>
<feature type="compositionally biased region" description="Polar residues" evidence="2">
    <location>
        <begin position="995"/>
        <end position="1008"/>
    </location>
</feature>
<evidence type="ECO:0000313" key="5">
    <source>
        <dbReference type="Proteomes" id="UP000076738"/>
    </source>
</evidence>
<proteinExistence type="predicted"/>
<feature type="compositionally biased region" description="Polar residues" evidence="2">
    <location>
        <begin position="1015"/>
        <end position="1031"/>
    </location>
</feature>
<feature type="compositionally biased region" description="Basic residues" evidence="2">
    <location>
        <begin position="1032"/>
        <end position="1042"/>
    </location>
</feature>
<dbReference type="SUPFAM" id="SSF48065">
    <property type="entry name" value="DBL homology domain (DH-domain)"/>
    <property type="match status" value="1"/>
</dbReference>
<dbReference type="Pfam" id="PF00621">
    <property type="entry name" value="RhoGEF"/>
    <property type="match status" value="1"/>
</dbReference>
<feature type="compositionally biased region" description="Basic and acidic residues" evidence="2">
    <location>
        <begin position="757"/>
        <end position="771"/>
    </location>
</feature>
<evidence type="ECO:0000313" key="4">
    <source>
        <dbReference type="EMBL" id="KZP00238.1"/>
    </source>
</evidence>
<gene>
    <name evidence="4" type="ORF">CALVIDRAFT_533882</name>
</gene>
<name>A0A167QU15_CALVF</name>
<dbReference type="GO" id="GO:0005085">
    <property type="term" value="F:guanyl-nucleotide exchange factor activity"/>
    <property type="evidence" value="ECO:0007669"/>
    <property type="project" value="InterPro"/>
</dbReference>
<keyword evidence="5" id="KW-1185">Reference proteome</keyword>
<dbReference type="InterPro" id="IPR051092">
    <property type="entry name" value="FYVE_RhoGEF_PH"/>
</dbReference>
<accession>A0A167QU15</accession>
<reference evidence="4 5" key="1">
    <citation type="journal article" date="2016" name="Mol. Biol. Evol.">
        <title>Comparative Genomics of Early-Diverging Mushroom-Forming Fungi Provides Insights into the Origins of Lignocellulose Decay Capabilities.</title>
        <authorList>
            <person name="Nagy L.G."/>
            <person name="Riley R."/>
            <person name="Tritt A."/>
            <person name="Adam C."/>
            <person name="Daum C."/>
            <person name="Floudas D."/>
            <person name="Sun H."/>
            <person name="Yadav J.S."/>
            <person name="Pangilinan J."/>
            <person name="Larsson K.H."/>
            <person name="Matsuura K."/>
            <person name="Barry K."/>
            <person name="Labutti K."/>
            <person name="Kuo R."/>
            <person name="Ohm R.A."/>
            <person name="Bhattacharya S.S."/>
            <person name="Shirouzu T."/>
            <person name="Yoshinaga Y."/>
            <person name="Martin F.M."/>
            <person name="Grigoriev I.V."/>
            <person name="Hibbett D.S."/>
        </authorList>
    </citation>
    <scope>NUCLEOTIDE SEQUENCE [LARGE SCALE GENOMIC DNA]</scope>
    <source>
        <strain evidence="4 5">TUFC12733</strain>
    </source>
</reference>
<dbReference type="SMART" id="SM00325">
    <property type="entry name" value="RhoGEF"/>
    <property type="match status" value="1"/>
</dbReference>
<dbReference type="PANTHER" id="PTHR12673:SF270">
    <property type="entry name" value="FYVE-TYPE DOMAIN-CONTAINING PROTEIN"/>
    <property type="match status" value="1"/>
</dbReference>
<keyword evidence="1" id="KW-0175">Coiled coil</keyword>
<evidence type="ECO:0000259" key="3">
    <source>
        <dbReference type="PROSITE" id="PS50010"/>
    </source>
</evidence>
<feature type="region of interest" description="Disordered" evidence="2">
    <location>
        <begin position="970"/>
        <end position="1045"/>
    </location>
</feature>
<dbReference type="GO" id="GO:0005737">
    <property type="term" value="C:cytoplasm"/>
    <property type="evidence" value="ECO:0007669"/>
    <property type="project" value="TreeGrafter"/>
</dbReference>
<feature type="compositionally biased region" description="Polar residues" evidence="2">
    <location>
        <begin position="847"/>
        <end position="857"/>
    </location>
</feature>
<dbReference type="CDD" id="cd00160">
    <property type="entry name" value="RhoGEF"/>
    <property type="match status" value="1"/>
</dbReference>
<dbReference type="Gene3D" id="1.20.900.10">
    <property type="entry name" value="Dbl homology (DH) domain"/>
    <property type="match status" value="1"/>
</dbReference>
<dbReference type="EMBL" id="KV417270">
    <property type="protein sequence ID" value="KZP00238.1"/>
    <property type="molecule type" value="Genomic_DNA"/>
</dbReference>
<dbReference type="InterPro" id="IPR000219">
    <property type="entry name" value="DH_dom"/>
</dbReference>
<feature type="compositionally biased region" description="Basic and acidic residues" evidence="2">
    <location>
        <begin position="814"/>
        <end position="826"/>
    </location>
</feature>
<sequence length="1310" mass="145751">MAYSPRKVPLNAGDSLAASAGPKTTRRAFFCSVVVENPDKARMLAPAGISPEAERLENLLASLGEPLASHEGSQSFIVSRSSSAPAASSMNLAVMAQERPARRRSLTDGTALQDTMKELITTERSYVNRLRILKKDYADQLRSFAKRNDTAIIPMYEANTLFGNIDAIVPANESFLRDLETMVFQNGYIGAERIGDIALKHFRDLKTFDCYKQYYAKREEAQKIFETLLVKNKGFAHFIETIKYDVGGSRNRVGLRELLMDPVQRIPRYTMMFRTMLEKMDSSDHQRSKLSEACDHANRVALCEADDPTKRAAIMYRLERSIEGFPPGLISSNRRFIDCIDVEDLLTDTLSSQSSSGSSGYQSSANSAISNLHCTLFLFDDTLMIVKRPPSTPGRTLAGLDDLERATQMPLAGPRSKVKPQMSCKGVIDILDVVGTDPGGSYMHIFLEKPPHDQTDRWAGRPFRSYAVALPPSPIGFDPITTQDRKQRFLNSLWTCQAEHRTRQGRSSVRYMPEREIETVRSNTTFARTYFNVYQRTAYLGEPKKGKIVLHIDPKETQADDLPFGVDSGPYVIVRVQPMEGSLSRWRISTRDPGEPEEEDIIETAEVPERLLQTIQQYRLFSFRTGADSAPPTPNLGGTARSRAGIFGLDAVSRNLFNSRPASVMGDVFGTINGHHKRTKSNASRISTFTATTTTTTTGTGSFKFSSSRSTSTAPTSLMDDDESTYSSPPGRKSTIKRPISHLSSPERNSPAKRKAVHMEEQEQERPHDSEWDLSMRLELARNNSQKQESVTAPRQPPNFPSTISEESWQCVEVPERRTMPSREQRALSIRSSSTSESRPRSTTPTQASSRSGTPQRQRVRRLSRPSGPRTPINSPHPSTVGLPAEDFEQENMAVELVELVEPALEVAAVDLEDMLADMTATAIKPPMPIASDEATAIATPPRVVLAPTDINTPKSAPTIEPLSIVKKASLKKASPSPQREVSLDSQKRAGLPQPIQSLGTPPRTSLPQRKHSVEPSTKSAPVRHGSNQSRTPRRGSKLRHHKGEDVLEANQLIVIAETTREDMNSSRRALKKIKLEVDAFKSNLAKQVTAKDPINALREIGIPRSPKTNHITNRFAEERMAEMRQLLEQGGRGVSARAAAFDSAVKALETAPKHTIDINFVEDWSKNVESLLIQTDSTLKKAVGHQDDLRGKLKIVLADAGGKASEVDKLQTEVEHLKKQCGVLKKFLDDATTEKEIMYDAFNEELDGMFNDVSLPETEAWQAMTRDLQTAKDARNQLTMQNTKLKRELDETKLQSEHYETLLRNAGLL</sequence>
<feature type="compositionally biased region" description="Low complexity" evidence="2">
    <location>
        <begin position="693"/>
        <end position="717"/>
    </location>
</feature>
<dbReference type="OrthoDB" id="660555at2759"/>
<organism evidence="4 5">
    <name type="scientific">Calocera viscosa (strain TUFC12733)</name>
    <dbReference type="NCBI Taxonomy" id="1330018"/>
    <lineage>
        <taxon>Eukaryota</taxon>
        <taxon>Fungi</taxon>
        <taxon>Dikarya</taxon>
        <taxon>Basidiomycota</taxon>
        <taxon>Agaricomycotina</taxon>
        <taxon>Dacrymycetes</taxon>
        <taxon>Dacrymycetales</taxon>
        <taxon>Dacrymycetaceae</taxon>
        <taxon>Calocera</taxon>
    </lineage>
</organism>
<feature type="coiled-coil region" evidence="1">
    <location>
        <begin position="1269"/>
        <end position="1303"/>
    </location>
</feature>
<dbReference type="PANTHER" id="PTHR12673">
    <property type="entry name" value="FACIOGENITAL DYSPLASIA PROTEIN"/>
    <property type="match status" value="1"/>
</dbReference>
<dbReference type="InterPro" id="IPR035899">
    <property type="entry name" value="DBL_dom_sf"/>
</dbReference>
<protein>
    <recommendedName>
        <fullName evidence="3">DH domain-containing protein</fullName>
    </recommendedName>
</protein>
<dbReference type="STRING" id="1330018.A0A167QU15"/>
<feature type="region of interest" description="Disordered" evidence="2">
    <location>
        <begin position="783"/>
        <end position="884"/>
    </location>
</feature>
<feature type="region of interest" description="Disordered" evidence="2">
    <location>
        <begin position="693"/>
        <end position="771"/>
    </location>
</feature>
<feature type="compositionally biased region" description="Low complexity" evidence="2">
    <location>
        <begin position="829"/>
        <end position="846"/>
    </location>
</feature>
<dbReference type="PROSITE" id="PS50010">
    <property type="entry name" value="DH_2"/>
    <property type="match status" value="1"/>
</dbReference>
<evidence type="ECO:0000256" key="1">
    <source>
        <dbReference type="SAM" id="Coils"/>
    </source>
</evidence>
<feature type="compositionally biased region" description="Polar residues" evidence="2">
    <location>
        <begin position="783"/>
        <end position="793"/>
    </location>
</feature>
<feature type="domain" description="DH" evidence="3">
    <location>
        <begin position="111"/>
        <end position="293"/>
    </location>
</feature>
<dbReference type="Proteomes" id="UP000076738">
    <property type="component" value="Unassembled WGS sequence"/>
</dbReference>